<evidence type="ECO:0000256" key="1">
    <source>
        <dbReference type="SAM" id="MobiDB-lite"/>
    </source>
</evidence>
<organism evidence="2">
    <name type="scientific">uncultured marine microorganism HF4000_010I05</name>
    <dbReference type="NCBI Taxonomy" id="455517"/>
    <lineage>
        <taxon>unclassified sequences</taxon>
        <taxon>environmental samples</taxon>
    </lineage>
</organism>
<accession>B3T1M2</accession>
<proteinExistence type="predicted"/>
<evidence type="ECO:0000313" key="2">
    <source>
        <dbReference type="EMBL" id="ABZ06481.1"/>
    </source>
</evidence>
<dbReference type="EMBL" id="EU016576">
    <property type="protein sequence ID" value="ABZ06481.1"/>
    <property type="molecule type" value="Genomic_DNA"/>
</dbReference>
<reference evidence="2" key="1">
    <citation type="journal article" date="2008" name="ISME J.">
        <title>Genomic patterns of recombination, clonal divergence and environment in marine microbial populations.</title>
        <authorList>
            <person name="Konstantinidis K.T."/>
            <person name="Delong E.F."/>
        </authorList>
    </citation>
    <scope>NUCLEOTIDE SEQUENCE</scope>
</reference>
<name>B3T1M2_9ZZZZ</name>
<protein>
    <submittedName>
        <fullName evidence="2">Uncharacterized protein</fullName>
    </submittedName>
</protein>
<feature type="region of interest" description="Disordered" evidence="1">
    <location>
        <begin position="15"/>
        <end position="57"/>
    </location>
</feature>
<feature type="compositionally biased region" description="Basic and acidic residues" evidence="1">
    <location>
        <begin position="27"/>
        <end position="38"/>
    </location>
</feature>
<dbReference type="AlphaFoldDB" id="B3T1M2"/>
<gene>
    <name evidence="2" type="ORF">ALOHA_HF4000010I05ctg1g46</name>
</gene>
<sequence>MRYNAPRSRVKLLMKVKPSPSTGSGRTSERDFTVRGELVEPPFETASRHHPSGSLRS</sequence>